<feature type="compositionally biased region" description="Low complexity" evidence="6">
    <location>
        <begin position="23"/>
        <end position="37"/>
    </location>
</feature>
<feature type="coiled-coil region" evidence="5">
    <location>
        <begin position="826"/>
        <end position="853"/>
    </location>
</feature>
<dbReference type="OrthoDB" id="2148418at2759"/>
<evidence type="ECO:0000256" key="4">
    <source>
        <dbReference type="ARBA" id="ARBA00022860"/>
    </source>
</evidence>
<feature type="compositionally biased region" description="Polar residues" evidence="6">
    <location>
        <begin position="291"/>
        <end position="325"/>
    </location>
</feature>
<dbReference type="InterPro" id="IPR011989">
    <property type="entry name" value="ARM-like"/>
</dbReference>
<keyword evidence="5" id="KW-0175">Coiled coil</keyword>
<comment type="subcellular location">
    <subcellularLocation>
        <location evidence="1">Cytoplasm</location>
    </subcellularLocation>
</comment>
<evidence type="ECO:0000256" key="2">
    <source>
        <dbReference type="ARBA" id="ARBA00022490"/>
    </source>
</evidence>
<keyword evidence="2" id="KW-0963">Cytoplasm</keyword>
<sequence>MPTEQYGTSSNNTVAAKRGQQQTPSPSTCRSASSSPAMMLQRGRQSPRIAPPTTEFQQQHQKGYFGRQHHSMRPSAWTIPLEEEEKHQGILSSGSDLAFSDDGSNSDDSLPLVGEEKYNDYELPFVTPDRLTPCKSNVNKGKTNGSTTSNTNGSATQSKPPLKLPGLFPPIRRALHNSHRKKRLHYITPKDRRNNILETSHETDEIYSHPQYHQQQPSSARGNGLVLDLTSLFTADPTTHKPGPQSPSETATTAASTNNNINNQNIHRTKSPLPINPYNAPTPPPWRQKQRATPQSPVTVLSQEATATTDPFNNTAIHHTKSNVTAREDLQWDTKSQTTQEALSTERQSQALTQWLNFVLVGDQQLLQEQQQQQQQDRSNRRKTPRKRDTATPTTDTKSVDASRAAFSTPTGATSPTGAASIYSRGTTPTMGTRCMTPSAQSVAAHSVSSARTTPTKNLVTKRRQNRRFSMFQYAQSFDHAQEQAHHWFHHSPQWREIRTRIRCEVASGKMMLRDDRDLYANIGCREQILDMFLSYRPAWLTMALEVVMNASVTQGRPGNQLGQPLPTVKQLKHFIVVRVLSDSKLLSKYTQGRGSGTPSGKFEKEYHDELRPLVLYRVLVLIFFLDRAAVKFQPHHQNGNSNHSNNYNNLGNLFHSKSKVQLKSTHQVLVMFCREFLSRAGDVIKQLGRVNLHVYYKQDRLDEIDYPIGNFAIDLRDGVRLCRVLETLWILPKQDQTYYANANLTNGGKNGVDVSAKYPLLSQLRIPAISRLQKIHNVNVALAALQEDCQITVPTELQAHHIVDGQRRMVLRVVWTIVLMHCFENDNEILTLEKLEAEIAQVKAMRKHQDAIRERRQRQQPLKEHQCPSLSLLKQETDAVESVALMSVDETVLLQNRTPKHPTTSRAMPLLSQSMSRSSSFDADQSFSSIGQPEDMPAVQQWKMLLFQWCQEVCMLVEEQEKEDYTRTGQKTPMKKIDMGQWTAADLTNGRALCCLIHHYHPTLLTLEDLRQSSTFADGPPAKIQTTQSRFRFSRQQRKSPKASPDYFMRLAQKRLAEIGGIPPMMLIPHGRSDGKSHRKKHPSLLPLADEKSILVFLYHVCARLMESRHQVLAVVFVQQRYRYHQLLNLLRRKQSAAKRIWEAWCENKETYYRARARKYRRSVQIIEAFMAQNFDKLLLLQENRLERELQNLAVTPIQAQVRRVLATKNYNMLLEQHVAAIIIQAKYRQFQDYMSYQLMLLENIPAVTTIQRHWRGVVQRRRYADVIDAIILIQSVVRGAVLVRRVRMGPWRDSAICIQRIWRGFCQQLKYQMEMLDIISVQCTVRKHLAITQAKKSYHALSVVQRISRGFLARLDCEGLRQALGAAVIIQKMCRQFLAKLEFERLVRCRVALVLQRSWRRWIFLRDRIDGSMRIQTRYRAWLECRKYSSTRFVALRVQSAWRQRAKRKAYLVLRAGVILIQSTFRRWYHGVVKVAERKRALSTLQKNARRFLAQCLLGAMKKVAQRKRALLTLQKNARRFLAQCLLGAMKKEAQRKIALSTLQKNARRFLAQCLLVAMKKYRDQLLASAIFCQALARRNSCARIWTRTRKAIVCIQSRWRGYSCFRVSRRRNQLLGALASCALLYRREQKGSFKIVPHTRHVIQLSKQTQIRCGQKRIVLTNASTWAPPWRGHRQELFRHRNHVKAVRAKFEAGIQLTELPRRRIGPRTLRLVNEAAARLQAPWVYYTESGAVSMRNMRQDLLTKKESHHQSRRLSRAKRGLSRSVQSLLRPGTSVQGERVDPSVLCTVRRLHSARSGGSSPRVIQRRREDVNVARLLNLVRRHYVVSSAQRGGGTSIELHNLFDPFREKALLTVAATSVQHAWRRLRARRQLQRSIRSIIVIQSAARRRTVVRRTRQMRAAIVTIQAARKGFLARRHLTGMDEKAKTIQKLWRSHIALSRFKTIIRRIKMLQSLSRRRVAKQEVAKRRLAIVCIQKAVRCGLARSTVQVLRGVKNRATRAANRAASLTQSTTRGFLVRREISLRRASTVAVQKVVRTFLARLAYHAARGNIVKIQKNARAFVAKRALQLAINRITTVQTVARRWIALRRVQTIKIAAHADAAMRSECALMIQKTFRGFSDRSDFMFALHCLVKIQSWWRSLQQRRCYEGIVGGTTALQSLARAVVTTQRFVRGFLARQQISLEHFAATAIQRTWRCYADSTGYIFVVVSAIKMQSIFRMALAKKQRKELLSQIFRIHESAIAIQSGWRMLAAKVLSAKLAKATEAKQQVAALTIQCFIRMRLASSEFSQQSSSVSVPPTDAVFHRRLSLSQGVVRGWLARRNSNAQVRKSITLIKEAELRSRLQPSMRLGARMDRALSVLKTSCSLTEIMNIVCTIELATRFSKECCAEFCAAEATETLVALLFSCNKSLPHVELLYYIMCTLLNVCKHKSLTQHVATVETAEAFLYLIRMYGSEDAVFCSAVALLDVCMRSNNNVRALVAAPPCKKRMEGIYKQRVRKLRNRVAPCQNTTTPQFLVKQNKAKTDMLILGISYDLERGVSVLEQVLLRTL</sequence>
<dbReference type="GO" id="GO:0005516">
    <property type="term" value="F:calmodulin binding"/>
    <property type="evidence" value="ECO:0007669"/>
    <property type="project" value="UniProtKB-KW"/>
</dbReference>
<organism evidence="8 9">
    <name type="scientific">Seminavis robusta</name>
    <dbReference type="NCBI Taxonomy" id="568900"/>
    <lineage>
        <taxon>Eukaryota</taxon>
        <taxon>Sar</taxon>
        <taxon>Stramenopiles</taxon>
        <taxon>Ochrophyta</taxon>
        <taxon>Bacillariophyta</taxon>
        <taxon>Bacillariophyceae</taxon>
        <taxon>Bacillariophycidae</taxon>
        <taxon>Naviculales</taxon>
        <taxon>Naviculaceae</taxon>
        <taxon>Seminavis</taxon>
    </lineage>
</organism>
<dbReference type="InterPro" id="IPR051185">
    <property type="entry name" value="ASPM"/>
</dbReference>
<evidence type="ECO:0000313" key="8">
    <source>
        <dbReference type="EMBL" id="CAB9519612.1"/>
    </source>
</evidence>
<evidence type="ECO:0000256" key="1">
    <source>
        <dbReference type="ARBA" id="ARBA00004496"/>
    </source>
</evidence>
<feature type="region of interest" description="Disordered" evidence="6">
    <location>
        <begin position="1747"/>
        <end position="1769"/>
    </location>
</feature>
<dbReference type="SMART" id="SM00015">
    <property type="entry name" value="IQ"/>
    <property type="match status" value="30"/>
</dbReference>
<dbReference type="PANTHER" id="PTHR22706:SF1">
    <property type="entry name" value="ASSEMBLY FACTOR FOR SPINDLE MICROTUBULES"/>
    <property type="match status" value="1"/>
</dbReference>
<dbReference type="Gene3D" id="1.25.10.10">
    <property type="entry name" value="Leucine-rich Repeat Variant"/>
    <property type="match status" value="1"/>
</dbReference>
<feature type="compositionally biased region" description="Low complexity" evidence="6">
    <location>
        <begin position="250"/>
        <end position="265"/>
    </location>
</feature>
<dbReference type="GO" id="GO:0051295">
    <property type="term" value="P:establishment of meiotic spindle localization"/>
    <property type="evidence" value="ECO:0007669"/>
    <property type="project" value="TreeGrafter"/>
</dbReference>
<feature type="compositionally biased region" description="Low complexity" evidence="6">
    <location>
        <begin position="139"/>
        <end position="168"/>
    </location>
</feature>
<feature type="region of interest" description="Disordered" evidence="6">
    <location>
        <begin position="234"/>
        <end position="344"/>
    </location>
</feature>
<dbReference type="PROSITE" id="PS50096">
    <property type="entry name" value="IQ"/>
    <property type="match status" value="8"/>
</dbReference>
<evidence type="ECO:0000256" key="5">
    <source>
        <dbReference type="SAM" id="Coils"/>
    </source>
</evidence>
<evidence type="ECO:0000259" key="7">
    <source>
        <dbReference type="PROSITE" id="PS50021"/>
    </source>
</evidence>
<feature type="region of interest" description="Disordered" evidence="6">
    <location>
        <begin position="85"/>
        <end position="109"/>
    </location>
</feature>
<feature type="domain" description="Calponin-homology (CH)" evidence="7">
    <location>
        <begin position="664"/>
        <end position="823"/>
    </location>
</feature>
<feature type="region of interest" description="Disordered" evidence="6">
    <location>
        <begin position="369"/>
        <end position="434"/>
    </location>
</feature>
<dbReference type="Gene3D" id="1.10.418.10">
    <property type="entry name" value="Calponin-like domain"/>
    <property type="match status" value="2"/>
</dbReference>
<dbReference type="SUPFAM" id="SSF47576">
    <property type="entry name" value="Calponin-homology domain, CH-domain"/>
    <property type="match status" value="1"/>
</dbReference>
<dbReference type="PROSITE" id="PS50021">
    <property type="entry name" value="CH"/>
    <property type="match status" value="1"/>
</dbReference>
<evidence type="ECO:0000313" key="9">
    <source>
        <dbReference type="Proteomes" id="UP001153069"/>
    </source>
</evidence>
<feature type="compositionally biased region" description="Polar residues" evidence="6">
    <location>
        <begin position="1"/>
        <end position="22"/>
    </location>
</feature>
<proteinExistence type="predicted"/>
<evidence type="ECO:0000256" key="6">
    <source>
        <dbReference type="SAM" id="MobiDB-lite"/>
    </source>
</evidence>
<dbReference type="InterPro" id="IPR036872">
    <property type="entry name" value="CH_dom_sf"/>
</dbReference>
<dbReference type="GO" id="GO:0007051">
    <property type="term" value="P:spindle organization"/>
    <property type="evidence" value="ECO:0007669"/>
    <property type="project" value="TreeGrafter"/>
</dbReference>
<dbReference type="InterPro" id="IPR001715">
    <property type="entry name" value="CH_dom"/>
</dbReference>
<dbReference type="SMART" id="SM00033">
    <property type="entry name" value="CH"/>
    <property type="match status" value="1"/>
</dbReference>
<dbReference type="Gene3D" id="1.20.5.190">
    <property type="match status" value="4"/>
</dbReference>
<keyword evidence="3" id="KW-0677">Repeat</keyword>
<reference evidence="8" key="1">
    <citation type="submission" date="2020-06" db="EMBL/GenBank/DDBJ databases">
        <authorList>
            <consortium name="Plant Systems Biology data submission"/>
        </authorList>
    </citation>
    <scope>NUCLEOTIDE SEQUENCE</scope>
    <source>
        <strain evidence="8">D6</strain>
    </source>
</reference>
<dbReference type="GO" id="GO:0000278">
    <property type="term" value="P:mitotic cell cycle"/>
    <property type="evidence" value="ECO:0007669"/>
    <property type="project" value="TreeGrafter"/>
</dbReference>
<feature type="compositionally biased region" description="Basic residues" evidence="6">
    <location>
        <begin position="1754"/>
        <end position="1765"/>
    </location>
</feature>
<dbReference type="EMBL" id="CAICTM010001029">
    <property type="protein sequence ID" value="CAB9519612.1"/>
    <property type="molecule type" value="Genomic_DNA"/>
</dbReference>
<gene>
    <name evidence="8" type="ORF">SEMRO_1031_G233420.1</name>
</gene>
<comment type="caution">
    <text evidence="8">The sequence shown here is derived from an EMBL/GenBank/DDBJ whole genome shotgun (WGS) entry which is preliminary data.</text>
</comment>
<name>A0A9N8HNW5_9STRA</name>
<feature type="compositionally biased region" description="Polar residues" evidence="6">
    <location>
        <begin position="333"/>
        <end position="344"/>
    </location>
</feature>
<dbReference type="Pfam" id="PF00612">
    <property type="entry name" value="IQ"/>
    <property type="match status" value="6"/>
</dbReference>
<feature type="compositionally biased region" description="Low complexity" evidence="6">
    <location>
        <begin position="405"/>
        <end position="421"/>
    </location>
</feature>
<dbReference type="GO" id="GO:0000922">
    <property type="term" value="C:spindle pole"/>
    <property type="evidence" value="ECO:0007669"/>
    <property type="project" value="TreeGrafter"/>
</dbReference>
<accession>A0A9N8HNW5</accession>
<dbReference type="GO" id="GO:0005737">
    <property type="term" value="C:cytoplasm"/>
    <property type="evidence" value="ECO:0007669"/>
    <property type="project" value="UniProtKB-SubCell"/>
</dbReference>
<feature type="region of interest" description="Disordered" evidence="6">
    <location>
        <begin position="132"/>
        <end position="168"/>
    </location>
</feature>
<dbReference type="Proteomes" id="UP001153069">
    <property type="component" value="Unassembled WGS sequence"/>
</dbReference>
<protein>
    <submittedName>
        <fullName evidence="8">Abnormal spindle-like microcephaly-associated protein homolog</fullName>
    </submittedName>
</protein>
<dbReference type="PANTHER" id="PTHR22706">
    <property type="entry name" value="ASSEMBLY FACTOR FOR SPINDLE MICROTUBULES"/>
    <property type="match status" value="1"/>
</dbReference>
<dbReference type="Pfam" id="PF00307">
    <property type="entry name" value="CH"/>
    <property type="match status" value="1"/>
</dbReference>
<evidence type="ECO:0000256" key="3">
    <source>
        <dbReference type="ARBA" id="ARBA00022737"/>
    </source>
</evidence>
<feature type="region of interest" description="Disordered" evidence="6">
    <location>
        <begin position="1"/>
        <end position="73"/>
    </location>
</feature>
<keyword evidence="4" id="KW-0112">Calmodulin-binding</keyword>
<keyword evidence="9" id="KW-1185">Reference proteome</keyword>
<dbReference type="InterPro" id="IPR000048">
    <property type="entry name" value="IQ_motif_EF-hand-BS"/>
</dbReference>